<comment type="caution">
    <text evidence="9">The sequence shown here is derived from an EMBL/GenBank/DDBJ whole genome shotgun (WGS) entry which is preliminary data.</text>
</comment>
<dbReference type="InterPro" id="IPR051156">
    <property type="entry name" value="Mito/Outer_Membr_Metalloprot"/>
</dbReference>
<evidence type="ECO:0000256" key="5">
    <source>
        <dbReference type="ARBA" id="ARBA00023049"/>
    </source>
</evidence>
<dbReference type="GO" id="GO:0051603">
    <property type="term" value="P:proteolysis involved in protein catabolic process"/>
    <property type="evidence" value="ECO:0007669"/>
    <property type="project" value="TreeGrafter"/>
</dbReference>
<evidence type="ECO:0000256" key="1">
    <source>
        <dbReference type="ARBA" id="ARBA00022670"/>
    </source>
</evidence>
<dbReference type="AlphaFoldDB" id="A0A3S0K7J4"/>
<keyword evidence="10" id="KW-1185">Reference proteome</keyword>
<keyword evidence="2" id="KW-0479">Metal-binding</keyword>
<comment type="similarity">
    <text evidence="6">Belongs to the peptidase M48 family.</text>
</comment>
<feature type="domain" description="Peptidase M48" evidence="8">
    <location>
        <begin position="80"/>
        <end position="255"/>
    </location>
</feature>
<dbReference type="Pfam" id="PF01435">
    <property type="entry name" value="Peptidase_M48"/>
    <property type="match status" value="1"/>
</dbReference>
<sequence length="279" mass="30200">MSRRFLTLAVALTAAAGLSAAIIKPAATPEPIEPAQGFNIFSVDQDVALGNQVAHQTDSMYQAKGQLMARSNNARAYQLLDAVVKRVLDNGNLKYRTQFPWDVKLIKDDATQNAFATPGGHIYVFTGLVKFLDNESQLAGVLGHEIAHADRRHSTQLLQRQYGIGMLASVVLGKNQGMLAQIANGLAGVTSLKFSRTFEQEADKYSTIYLNGTKYYACDGAAGFFIKAEKQGGGNPPEFLSTHPNPGSRVQAIQGSARQLGCTNRNPGNNNFAELKRLL</sequence>
<dbReference type="GO" id="GO:0016020">
    <property type="term" value="C:membrane"/>
    <property type="evidence" value="ECO:0007669"/>
    <property type="project" value="TreeGrafter"/>
</dbReference>
<dbReference type="GO" id="GO:0004222">
    <property type="term" value="F:metalloendopeptidase activity"/>
    <property type="evidence" value="ECO:0007669"/>
    <property type="project" value="InterPro"/>
</dbReference>
<evidence type="ECO:0000313" key="10">
    <source>
        <dbReference type="Proteomes" id="UP000282184"/>
    </source>
</evidence>
<dbReference type="Proteomes" id="UP000282184">
    <property type="component" value="Unassembled WGS sequence"/>
</dbReference>
<evidence type="ECO:0000259" key="8">
    <source>
        <dbReference type="Pfam" id="PF01435"/>
    </source>
</evidence>
<dbReference type="PANTHER" id="PTHR22726">
    <property type="entry name" value="METALLOENDOPEPTIDASE OMA1"/>
    <property type="match status" value="1"/>
</dbReference>
<dbReference type="RefSeq" id="WP_126691883.1">
    <property type="nucleotide sequence ID" value="NZ_RXOF01000002.1"/>
</dbReference>
<gene>
    <name evidence="9" type="ORF">EJV47_04145</name>
</gene>
<evidence type="ECO:0000256" key="2">
    <source>
        <dbReference type="ARBA" id="ARBA00022723"/>
    </source>
</evidence>
<evidence type="ECO:0000256" key="6">
    <source>
        <dbReference type="RuleBase" id="RU003983"/>
    </source>
</evidence>
<proteinExistence type="inferred from homology"/>
<keyword evidence="7" id="KW-0732">Signal</keyword>
<dbReference type="InterPro" id="IPR001915">
    <property type="entry name" value="Peptidase_M48"/>
</dbReference>
<evidence type="ECO:0000256" key="4">
    <source>
        <dbReference type="ARBA" id="ARBA00022833"/>
    </source>
</evidence>
<keyword evidence="3 6" id="KW-0378">Hydrolase</keyword>
<comment type="cofactor">
    <cofactor evidence="6">
        <name>Zn(2+)</name>
        <dbReference type="ChEBI" id="CHEBI:29105"/>
    </cofactor>
    <text evidence="6">Binds 1 zinc ion per subunit.</text>
</comment>
<organism evidence="9 10">
    <name type="scientific">Hymenobacter gummosus</name>
    <dbReference type="NCBI Taxonomy" id="1776032"/>
    <lineage>
        <taxon>Bacteria</taxon>
        <taxon>Pseudomonadati</taxon>
        <taxon>Bacteroidota</taxon>
        <taxon>Cytophagia</taxon>
        <taxon>Cytophagales</taxon>
        <taxon>Hymenobacteraceae</taxon>
        <taxon>Hymenobacter</taxon>
    </lineage>
</organism>
<dbReference type="Gene3D" id="3.30.2010.10">
    <property type="entry name" value="Metalloproteases ('zincins'), catalytic domain"/>
    <property type="match status" value="1"/>
</dbReference>
<reference evidence="9 10" key="1">
    <citation type="submission" date="2018-12" db="EMBL/GenBank/DDBJ databases">
        <title>Hymenobacter gummosus sp. nov., isolated from a spring.</title>
        <authorList>
            <person name="Nie L."/>
        </authorList>
    </citation>
    <scope>NUCLEOTIDE SEQUENCE [LARGE SCALE GENOMIC DNA]</scope>
    <source>
        <strain evidence="9 10">KCTC 52166</strain>
    </source>
</reference>
<dbReference type="PANTHER" id="PTHR22726:SF1">
    <property type="entry name" value="METALLOENDOPEPTIDASE OMA1, MITOCHONDRIAL"/>
    <property type="match status" value="1"/>
</dbReference>
<keyword evidence="1 6" id="KW-0645">Protease</keyword>
<evidence type="ECO:0000256" key="3">
    <source>
        <dbReference type="ARBA" id="ARBA00022801"/>
    </source>
</evidence>
<dbReference type="GO" id="GO:0046872">
    <property type="term" value="F:metal ion binding"/>
    <property type="evidence" value="ECO:0007669"/>
    <property type="project" value="UniProtKB-KW"/>
</dbReference>
<feature type="signal peptide" evidence="7">
    <location>
        <begin position="1"/>
        <end position="20"/>
    </location>
</feature>
<dbReference type="OrthoDB" id="9810445at2"/>
<feature type="chain" id="PRO_5018587865" evidence="7">
    <location>
        <begin position="21"/>
        <end position="279"/>
    </location>
</feature>
<evidence type="ECO:0000313" key="9">
    <source>
        <dbReference type="EMBL" id="RTQ52226.1"/>
    </source>
</evidence>
<protein>
    <submittedName>
        <fullName evidence="9">Peptidase M48</fullName>
    </submittedName>
</protein>
<dbReference type="EMBL" id="RXOF01000002">
    <property type="protein sequence ID" value="RTQ52226.1"/>
    <property type="molecule type" value="Genomic_DNA"/>
</dbReference>
<keyword evidence="5 6" id="KW-0482">Metalloprotease</keyword>
<accession>A0A3S0K7J4</accession>
<evidence type="ECO:0000256" key="7">
    <source>
        <dbReference type="SAM" id="SignalP"/>
    </source>
</evidence>
<keyword evidence="4 6" id="KW-0862">Zinc</keyword>
<name>A0A3S0K7J4_9BACT</name>